<dbReference type="GO" id="GO:0006865">
    <property type="term" value="P:amino acid transport"/>
    <property type="evidence" value="ECO:0007669"/>
    <property type="project" value="UniProtKB-KW"/>
</dbReference>
<dbReference type="PANTHER" id="PTHR30483:SF37">
    <property type="entry name" value="ABC TRANSPORTER SUBSTRATE-BINDING PROTEIN"/>
    <property type="match status" value="1"/>
</dbReference>
<evidence type="ECO:0000256" key="4">
    <source>
        <dbReference type="ARBA" id="ARBA00022970"/>
    </source>
</evidence>
<organism evidence="7 8">
    <name type="scientific">Advenella incenata</name>
    <dbReference type="NCBI Taxonomy" id="267800"/>
    <lineage>
        <taxon>Bacteria</taxon>
        <taxon>Pseudomonadati</taxon>
        <taxon>Pseudomonadota</taxon>
        <taxon>Betaproteobacteria</taxon>
        <taxon>Burkholderiales</taxon>
        <taxon>Alcaligenaceae</taxon>
    </lineage>
</organism>
<evidence type="ECO:0000256" key="1">
    <source>
        <dbReference type="ARBA" id="ARBA00010062"/>
    </source>
</evidence>
<dbReference type="PRINTS" id="PR00337">
    <property type="entry name" value="LEUILEVALBP"/>
</dbReference>
<evidence type="ECO:0000259" key="6">
    <source>
        <dbReference type="Pfam" id="PF13458"/>
    </source>
</evidence>
<evidence type="ECO:0000256" key="5">
    <source>
        <dbReference type="SAM" id="SignalP"/>
    </source>
</evidence>
<dbReference type="AlphaFoldDB" id="A0A4Q7V864"/>
<evidence type="ECO:0000256" key="3">
    <source>
        <dbReference type="ARBA" id="ARBA00022729"/>
    </source>
</evidence>
<evidence type="ECO:0000313" key="8">
    <source>
        <dbReference type="Proteomes" id="UP000293398"/>
    </source>
</evidence>
<dbReference type="InterPro" id="IPR000709">
    <property type="entry name" value="Leu_Ile_Val-bd"/>
</dbReference>
<keyword evidence="3 5" id="KW-0732">Signal</keyword>
<proteinExistence type="inferred from homology"/>
<keyword evidence="4" id="KW-0029">Amino-acid transport</keyword>
<evidence type="ECO:0000256" key="2">
    <source>
        <dbReference type="ARBA" id="ARBA00022448"/>
    </source>
</evidence>
<keyword evidence="8" id="KW-1185">Reference proteome</keyword>
<dbReference type="Gene3D" id="3.40.50.2300">
    <property type="match status" value="2"/>
</dbReference>
<dbReference type="InterPro" id="IPR028081">
    <property type="entry name" value="Leu-bd"/>
</dbReference>
<dbReference type="PANTHER" id="PTHR30483">
    <property type="entry name" value="LEUCINE-SPECIFIC-BINDING PROTEIN"/>
    <property type="match status" value="1"/>
</dbReference>
<dbReference type="Pfam" id="PF13458">
    <property type="entry name" value="Peripla_BP_6"/>
    <property type="match status" value="1"/>
</dbReference>
<dbReference type="SUPFAM" id="SSF53822">
    <property type="entry name" value="Periplasmic binding protein-like I"/>
    <property type="match status" value="1"/>
</dbReference>
<feature type="chain" id="PRO_5020983513" evidence="5">
    <location>
        <begin position="26"/>
        <end position="434"/>
    </location>
</feature>
<comment type="similarity">
    <text evidence="1">Belongs to the leucine-binding protein family.</text>
</comment>
<reference evidence="7 8" key="1">
    <citation type="submission" date="2019-02" db="EMBL/GenBank/DDBJ databases">
        <title>Genomic Encyclopedia of Type Strains, Phase IV (KMG-IV): sequencing the most valuable type-strain genomes for metagenomic binning, comparative biology and taxonomic classification.</title>
        <authorList>
            <person name="Goeker M."/>
        </authorList>
    </citation>
    <scope>NUCLEOTIDE SEQUENCE [LARGE SCALE GENOMIC DNA]</scope>
    <source>
        <strain evidence="7 8">DSM 23814</strain>
    </source>
</reference>
<comment type="caution">
    <text evidence="7">The sequence shown here is derived from an EMBL/GenBank/DDBJ whole genome shotgun (WGS) entry which is preliminary data.</text>
</comment>
<dbReference type="CDD" id="cd06330">
    <property type="entry name" value="PBP1_As_SBP-like"/>
    <property type="match status" value="1"/>
</dbReference>
<gene>
    <name evidence="7" type="ORF">EV681_3371</name>
</gene>
<protein>
    <submittedName>
        <fullName evidence="7">Branched-chain amino acid transport system substrate-binding protein</fullName>
    </submittedName>
</protein>
<dbReference type="InterPro" id="IPR028082">
    <property type="entry name" value="Peripla_BP_I"/>
</dbReference>
<dbReference type="Proteomes" id="UP000293398">
    <property type="component" value="Unassembled WGS sequence"/>
</dbReference>
<sequence>MLKKTMRLMATAAFAGIAMSTNAFAQEKPAEIKLGISTFLSGSASVFGVPARHAADLLISDINAAGGIDGVKIVPTYIDEGGGGEKLLSEYRRLAENGTRVFLSAISSGNCNIIAPVAEDLKTLNILWDCGTEKVLEEKEYKYVVRTQANATAEMVASVLYLLKTKPDFKTLAIVNQDYAWGRDSREIFLATLKRFKPDVRVVAEMFPKFGAADFSTEISRLQALRPDVILSTSWGGDLDNFVRQASQRNLFKNSTFVLPLAESSLERLGSALPEGVIVGARGDHYFLHPETKDDPKHQAFIKKFREKTNAYPIYSVYHMVQAIHGLKAGYEKAIKDNGGKWPSTEQVAAAMHDVQFTGFGRSLKIDRADGQAYEAQLLGITKKVPEYPFAVLDKMIIYSGDKLIAPVGKKSMEWLSTVEPAALKAEEGKQYDH</sequence>
<feature type="domain" description="Leucine-binding protein" evidence="6">
    <location>
        <begin position="31"/>
        <end position="374"/>
    </location>
</feature>
<accession>A0A4Q7V864</accession>
<keyword evidence="2" id="KW-0813">Transport</keyword>
<name>A0A4Q7V864_9BURK</name>
<dbReference type="EMBL" id="SHKO01000003">
    <property type="protein sequence ID" value="RZT92615.1"/>
    <property type="molecule type" value="Genomic_DNA"/>
</dbReference>
<feature type="signal peptide" evidence="5">
    <location>
        <begin position="1"/>
        <end position="25"/>
    </location>
</feature>
<dbReference type="InterPro" id="IPR051010">
    <property type="entry name" value="BCAA_transport"/>
</dbReference>
<dbReference type="RefSeq" id="WP_423191218.1">
    <property type="nucleotide sequence ID" value="NZ_SHKO01000003.1"/>
</dbReference>
<evidence type="ECO:0000313" key="7">
    <source>
        <dbReference type="EMBL" id="RZT92615.1"/>
    </source>
</evidence>